<evidence type="ECO:0000259" key="2">
    <source>
        <dbReference type="PROSITE" id="PS50042"/>
    </source>
</evidence>
<organism evidence="3 4">
    <name type="scientific">Fulvivirga imtechensis AK7</name>
    <dbReference type="NCBI Taxonomy" id="1237149"/>
    <lineage>
        <taxon>Bacteria</taxon>
        <taxon>Pseudomonadati</taxon>
        <taxon>Bacteroidota</taxon>
        <taxon>Cytophagia</taxon>
        <taxon>Cytophagales</taxon>
        <taxon>Fulvivirgaceae</taxon>
        <taxon>Fulvivirga</taxon>
    </lineage>
</organism>
<keyword evidence="1" id="KW-1133">Transmembrane helix</keyword>
<keyword evidence="4" id="KW-1185">Reference proteome</keyword>
<dbReference type="Proteomes" id="UP000011135">
    <property type="component" value="Unassembled WGS sequence"/>
</dbReference>
<accession>L8JHQ5</accession>
<dbReference type="PROSITE" id="PS50042">
    <property type="entry name" value="CNMP_BINDING_3"/>
    <property type="match status" value="1"/>
</dbReference>
<reference evidence="3 4" key="1">
    <citation type="submission" date="2012-12" db="EMBL/GenBank/DDBJ databases">
        <title>Genome assembly of Fulvivirga imtechensis AK7.</title>
        <authorList>
            <person name="Nupur N."/>
            <person name="Khatri I."/>
            <person name="Kumar R."/>
            <person name="Subramanian S."/>
            <person name="Pinnaka A."/>
        </authorList>
    </citation>
    <scope>NUCLEOTIDE SEQUENCE [LARGE SCALE GENOMIC DNA]</scope>
    <source>
        <strain evidence="3 4">AK7</strain>
    </source>
</reference>
<evidence type="ECO:0000256" key="1">
    <source>
        <dbReference type="SAM" id="Phobius"/>
    </source>
</evidence>
<name>L8JHQ5_9BACT</name>
<comment type="caution">
    <text evidence="3">The sequence shown here is derived from an EMBL/GenBank/DDBJ whole genome shotgun (WGS) entry which is preliminary data.</text>
</comment>
<feature type="domain" description="Cyclic nucleotide-binding" evidence="2">
    <location>
        <begin position="1"/>
        <end position="37"/>
    </location>
</feature>
<keyword evidence="1" id="KW-0472">Membrane</keyword>
<dbReference type="EMBL" id="AMZN01000117">
    <property type="protein sequence ID" value="ELR68345.1"/>
    <property type="molecule type" value="Genomic_DNA"/>
</dbReference>
<evidence type="ECO:0000313" key="3">
    <source>
        <dbReference type="EMBL" id="ELR68345.1"/>
    </source>
</evidence>
<keyword evidence="1" id="KW-0812">Transmembrane</keyword>
<dbReference type="InterPro" id="IPR000595">
    <property type="entry name" value="cNMP-bd_dom"/>
</dbReference>
<proteinExistence type="predicted"/>
<gene>
    <name evidence="3" type="ORF">C900_00444</name>
</gene>
<sequence>MDLYSFEDGTAEFIYKFYGLVVFFVCGDGFGELAWIV</sequence>
<evidence type="ECO:0000313" key="4">
    <source>
        <dbReference type="Proteomes" id="UP000011135"/>
    </source>
</evidence>
<feature type="transmembrane region" description="Helical" evidence="1">
    <location>
        <begin position="13"/>
        <end position="36"/>
    </location>
</feature>
<dbReference type="AlphaFoldDB" id="L8JHQ5"/>
<protein>
    <recommendedName>
        <fullName evidence="2">Cyclic nucleotide-binding domain-containing protein</fullName>
    </recommendedName>
</protein>